<keyword evidence="2" id="KW-1185">Reference proteome</keyword>
<evidence type="ECO:0000313" key="1">
    <source>
        <dbReference type="EMBL" id="KAF2680236.1"/>
    </source>
</evidence>
<accession>A0A6G1IPR6</accession>
<reference evidence="1" key="1">
    <citation type="journal article" date="2020" name="Stud. Mycol.">
        <title>101 Dothideomycetes genomes: a test case for predicting lifestyles and emergence of pathogens.</title>
        <authorList>
            <person name="Haridas S."/>
            <person name="Albert R."/>
            <person name="Binder M."/>
            <person name="Bloem J."/>
            <person name="Labutti K."/>
            <person name="Salamov A."/>
            <person name="Andreopoulos B."/>
            <person name="Baker S."/>
            <person name="Barry K."/>
            <person name="Bills G."/>
            <person name="Bluhm B."/>
            <person name="Cannon C."/>
            <person name="Castanera R."/>
            <person name="Culley D."/>
            <person name="Daum C."/>
            <person name="Ezra D."/>
            <person name="Gonzalez J."/>
            <person name="Henrissat B."/>
            <person name="Kuo A."/>
            <person name="Liang C."/>
            <person name="Lipzen A."/>
            <person name="Lutzoni F."/>
            <person name="Magnuson J."/>
            <person name="Mondo S."/>
            <person name="Nolan M."/>
            <person name="Ohm R."/>
            <person name="Pangilinan J."/>
            <person name="Park H.-J."/>
            <person name="Ramirez L."/>
            <person name="Alfaro M."/>
            <person name="Sun H."/>
            <person name="Tritt A."/>
            <person name="Yoshinaga Y."/>
            <person name="Zwiers L.-H."/>
            <person name="Turgeon B."/>
            <person name="Goodwin S."/>
            <person name="Spatafora J."/>
            <person name="Crous P."/>
            <person name="Grigoriev I."/>
        </authorList>
    </citation>
    <scope>NUCLEOTIDE SEQUENCE</scope>
    <source>
        <strain evidence="1">CBS 122367</strain>
    </source>
</reference>
<dbReference type="EMBL" id="MU005598">
    <property type="protein sequence ID" value="KAF2680236.1"/>
    <property type="molecule type" value="Genomic_DNA"/>
</dbReference>
<evidence type="ECO:0000313" key="2">
    <source>
        <dbReference type="Proteomes" id="UP000799291"/>
    </source>
</evidence>
<dbReference type="Proteomes" id="UP000799291">
    <property type="component" value="Unassembled WGS sequence"/>
</dbReference>
<organism evidence="1 2">
    <name type="scientific">Lentithecium fluviatile CBS 122367</name>
    <dbReference type="NCBI Taxonomy" id="1168545"/>
    <lineage>
        <taxon>Eukaryota</taxon>
        <taxon>Fungi</taxon>
        <taxon>Dikarya</taxon>
        <taxon>Ascomycota</taxon>
        <taxon>Pezizomycotina</taxon>
        <taxon>Dothideomycetes</taxon>
        <taxon>Pleosporomycetidae</taxon>
        <taxon>Pleosporales</taxon>
        <taxon>Massarineae</taxon>
        <taxon>Lentitheciaceae</taxon>
        <taxon>Lentithecium</taxon>
    </lineage>
</organism>
<sequence length="227" mass="25666">MRGSGRDGKARRYLHIASKLLPQDIGRSFLHRRHCRIIPHMGKHVIHDARQALVKHIPIALNLHLHFVDLGELDTQRTDLRPEHVQVADLERERPETHDELDVQDLCEAEAVLGKCHDKRPVVRVPNVGHVRVEAEEETHVEVSAALDLDNVVLVEGRYYEAEEVLAGEKAWEYVLAELGGVDGFIEAEGEIEDALLELWRQARPHLVVGSQLVRSLGFATDAENHC</sequence>
<name>A0A6G1IPR6_9PLEO</name>
<proteinExistence type="predicted"/>
<protein>
    <submittedName>
        <fullName evidence="1">Uncharacterized protein</fullName>
    </submittedName>
</protein>
<gene>
    <name evidence="1" type="ORF">K458DRAFT_434607</name>
</gene>
<dbReference type="AlphaFoldDB" id="A0A6G1IPR6"/>